<feature type="transmembrane region" description="Helical" evidence="7">
    <location>
        <begin position="195"/>
        <end position="222"/>
    </location>
</feature>
<name>A0AAE0T189_9BIVA</name>
<dbReference type="GO" id="GO:0038023">
    <property type="term" value="F:signaling receptor activity"/>
    <property type="evidence" value="ECO:0007669"/>
    <property type="project" value="TreeGrafter"/>
</dbReference>
<dbReference type="AlphaFoldDB" id="A0AAE0T189"/>
<evidence type="ECO:0000256" key="2">
    <source>
        <dbReference type="ARBA" id="ARBA00022692"/>
    </source>
</evidence>
<keyword evidence="2 7" id="KW-0812">Transmembrane</keyword>
<evidence type="ECO:0000313" key="11">
    <source>
        <dbReference type="Proteomes" id="UP001195483"/>
    </source>
</evidence>
<keyword evidence="4 7" id="KW-1133">Transmembrane helix</keyword>
<dbReference type="PROSITE" id="PS50104">
    <property type="entry name" value="TIR"/>
    <property type="match status" value="1"/>
</dbReference>
<dbReference type="PANTHER" id="PTHR24365">
    <property type="entry name" value="TOLL-LIKE RECEPTOR"/>
    <property type="match status" value="1"/>
</dbReference>
<dbReference type="Gene3D" id="3.40.50.10140">
    <property type="entry name" value="Toll/interleukin-1 receptor homology (TIR) domain"/>
    <property type="match status" value="1"/>
</dbReference>
<dbReference type="InterPro" id="IPR000742">
    <property type="entry name" value="EGF"/>
</dbReference>
<reference evidence="10" key="3">
    <citation type="submission" date="2023-05" db="EMBL/GenBank/DDBJ databases">
        <authorList>
            <person name="Smith C.H."/>
        </authorList>
    </citation>
    <scope>NUCLEOTIDE SEQUENCE</scope>
    <source>
        <strain evidence="10">CHS0354</strain>
        <tissue evidence="10">Mantle</tissue>
    </source>
</reference>
<evidence type="ECO:0000259" key="9">
    <source>
        <dbReference type="PROSITE" id="PS50104"/>
    </source>
</evidence>
<evidence type="ECO:0000256" key="4">
    <source>
        <dbReference type="ARBA" id="ARBA00022989"/>
    </source>
</evidence>
<keyword evidence="11" id="KW-1185">Reference proteome</keyword>
<feature type="signal peptide" evidence="8">
    <location>
        <begin position="1"/>
        <end position="23"/>
    </location>
</feature>
<evidence type="ECO:0000256" key="1">
    <source>
        <dbReference type="ARBA" id="ARBA00004370"/>
    </source>
</evidence>
<dbReference type="PANTHER" id="PTHR24365:SF541">
    <property type="entry name" value="PROTEIN TOLL-RELATED"/>
    <property type="match status" value="1"/>
</dbReference>
<feature type="domain" description="TIR" evidence="9">
    <location>
        <begin position="245"/>
        <end position="389"/>
    </location>
</feature>
<evidence type="ECO:0000256" key="3">
    <source>
        <dbReference type="ARBA" id="ARBA00022729"/>
    </source>
</evidence>
<evidence type="ECO:0000256" key="7">
    <source>
        <dbReference type="SAM" id="Phobius"/>
    </source>
</evidence>
<comment type="subcellular location">
    <subcellularLocation>
        <location evidence="1">Membrane</location>
    </subcellularLocation>
</comment>
<proteinExistence type="predicted"/>
<gene>
    <name evidence="10" type="ORF">CHS0354_027689</name>
</gene>
<evidence type="ECO:0000313" key="10">
    <source>
        <dbReference type="EMBL" id="KAK3601549.1"/>
    </source>
</evidence>
<dbReference type="InterPro" id="IPR000157">
    <property type="entry name" value="TIR_dom"/>
</dbReference>
<evidence type="ECO:0000256" key="5">
    <source>
        <dbReference type="ARBA" id="ARBA00023136"/>
    </source>
</evidence>
<dbReference type="GO" id="GO:0007165">
    <property type="term" value="P:signal transduction"/>
    <property type="evidence" value="ECO:0007669"/>
    <property type="project" value="InterPro"/>
</dbReference>
<keyword evidence="3 8" id="KW-0732">Signal</keyword>
<dbReference type="Proteomes" id="UP001195483">
    <property type="component" value="Unassembled WGS sequence"/>
</dbReference>
<feature type="compositionally biased region" description="Basic and acidic residues" evidence="6">
    <location>
        <begin position="433"/>
        <end position="449"/>
    </location>
</feature>
<comment type="caution">
    <text evidence="10">The sequence shown here is derived from an EMBL/GenBank/DDBJ whole genome shotgun (WGS) entry which is preliminary data.</text>
</comment>
<dbReference type="EMBL" id="JAEAOA010001671">
    <property type="protein sequence ID" value="KAK3601549.1"/>
    <property type="molecule type" value="Genomic_DNA"/>
</dbReference>
<dbReference type="PRINTS" id="PR01537">
    <property type="entry name" value="INTRLKN1R1F"/>
</dbReference>
<protein>
    <recommendedName>
        <fullName evidence="9">TIR domain-containing protein</fullName>
    </recommendedName>
</protein>
<accession>A0AAE0T189</accession>
<dbReference type="InterPro" id="IPR035897">
    <property type="entry name" value="Toll_tir_struct_dom_sf"/>
</dbReference>
<evidence type="ECO:0000256" key="6">
    <source>
        <dbReference type="SAM" id="MobiDB-lite"/>
    </source>
</evidence>
<dbReference type="SMART" id="SM00255">
    <property type="entry name" value="TIR"/>
    <property type="match status" value="1"/>
</dbReference>
<keyword evidence="5 7" id="KW-0472">Membrane</keyword>
<sequence>MNTLLWVPCATVILTICTASVRSSTCGITLCSLINICGNGRECYTDPDTCQMECICMDNVTHELCRANKINVSTNSPVTLPWTIITVPLSQDTGCLSNYTQNNVCPGGLPCRYGDCVTDNVTSVTRCECYPGAVGDLCDEPCCLDCGPHGVCTINRANSSQFCGCHPNYTGESCAIPKPIENTAKQPVQVEKETWYLWLVGVCAVLLFVLLLLLIVLPYLMWKHRIVLIMKIVHYFQPYEDQDDRIYDAFVSYRSDPVDEEFVLRKLIPALEKEMDFKLNIHLRDFAVGETIANNIIQAVQNSRRTILVLSKNYVKSEFTRFEYQCAQQEMLQKKHRVIPILLEDITEIKDTIDPNLKVILNSVTYIMWPGENNPKELQKFWKRLELSMPKIRKVKNEGIKVKQDMTVWPENITIHATDGSKHGDVFNSAKNKSVDEEQGHKVTTKDDTGNLDTNNLDKRLSTLLSNIQL</sequence>
<feature type="chain" id="PRO_5041914202" description="TIR domain-containing protein" evidence="8">
    <location>
        <begin position="24"/>
        <end position="470"/>
    </location>
</feature>
<dbReference type="Pfam" id="PF01582">
    <property type="entry name" value="TIR"/>
    <property type="match status" value="1"/>
</dbReference>
<feature type="region of interest" description="Disordered" evidence="6">
    <location>
        <begin position="420"/>
        <end position="454"/>
    </location>
</feature>
<reference evidence="10" key="2">
    <citation type="journal article" date="2021" name="Genome Biol. Evol.">
        <title>Developing a high-quality reference genome for a parasitic bivalve with doubly uniparental inheritance (Bivalvia: Unionida).</title>
        <authorList>
            <person name="Smith C.H."/>
        </authorList>
    </citation>
    <scope>NUCLEOTIDE SEQUENCE</scope>
    <source>
        <strain evidence="10">CHS0354</strain>
        <tissue evidence="10">Mantle</tissue>
    </source>
</reference>
<dbReference type="SUPFAM" id="SSF52200">
    <property type="entry name" value="Toll/Interleukin receptor TIR domain"/>
    <property type="match status" value="1"/>
</dbReference>
<dbReference type="PROSITE" id="PS00022">
    <property type="entry name" value="EGF_1"/>
    <property type="match status" value="2"/>
</dbReference>
<dbReference type="GO" id="GO:0005886">
    <property type="term" value="C:plasma membrane"/>
    <property type="evidence" value="ECO:0007669"/>
    <property type="project" value="TreeGrafter"/>
</dbReference>
<evidence type="ECO:0000256" key="8">
    <source>
        <dbReference type="SAM" id="SignalP"/>
    </source>
</evidence>
<organism evidence="10 11">
    <name type="scientific">Potamilus streckersoni</name>
    <dbReference type="NCBI Taxonomy" id="2493646"/>
    <lineage>
        <taxon>Eukaryota</taxon>
        <taxon>Metazoa</taxon>
        <taxon>Spiralia</taxon>
        <taxon>Lophotrochozoa</taxon>
        <taxon>Mollusca</taxon>
        <taxon>Bivalvia</taxon>
        <taxon>Autobranchia</taxon>
        <taxon>Heteroconchia</taxon>
        <taxon>Palaeoheterodonta</taxon>
        <taxon>Unionida</taxon>
        <taxon>Unionoidea</taxon>
        <taxon>Unionidae</taxon>
        <taxon>Ambleminae</taxon>
        <taxon>Lampsilini</taxon>
        <taxon>Potamilus</taxon>
    </lineage>
</organism>
<reference evidence="10" key="1">
    <citation type="journal article" date="2021" name="Genome Biol. Evol.">
        <title>A High-Quality Reference Genome for a Parasitic Bivalve with Doubly Uniparental Inheritance (Bivalvia: Unionida).</title>
        <authorList>
            <person name="Smith C.H."/>
        </authorList>
    </citation>
    <scope>NUCLEOTIDE SEQUENCE</scope>
    <source>
        <strain evidence="10">CHS0354</strain>
    </source>
</reference>